<dbReference type="PANTHER" id="PTHR46271:SF2">
    <property type="entry name" value="RETINA AND ANTERIOR NEURAL FOLD HOMEOBOX PROTEIN 2"/>
    <property type="match status" value="1"/>
</dbReference>
<dbReference type="FunFam" id="1.10.10.60:FF:000071">
    <property type="entry name" value="Retinal homeobox gene 2"/>
    <property type="match status" value="1"/>
</dbReference>
<comment type="function">
    <text evidence="1">Plays a critical role in eye formation by regulating the initial specification of retinal cells and/or their subsequent proliferation.</text>
</comment>
<dbReference type="GO" id="GO:0060041">
    <property type="term" value="P:retina development in camera-type eye"/>
    <property type="evidence" value="ECO:0007669"/>
    <property type="project" value="UniProtKB-ARBA"/>
</dbReference>
<protein>
    <recommendedName>
        <fullName evidence="17">Retinal homeobox protein Rx1</fullName>
    </recommendedName>
</protein>
<evidence type="ECO:0000313" key="15">
    <source>
        <dbReference type="EMBL" id="KAJ8372913.1"/>
    </source>
</evidence>
<dbReference type="Pfam" id="PF03826">
    <property type="entry name" value="OAR"/>
    <property type="match status" value="1"/>
</dbReference>
<dbReference type="GO" id="GO:0005634">
    <property type="term" value="C:nucleus"/>
    <property type="evidence" value="ECO:0007669"/>
    <property type="project" value="UniProtKB-SubCell"/>
</dbReference>
<dbReference type="InterPro" id="IPR017970">
    <property type="entry name" value="Homeobox_CS"/>
</dbReference>
<evidence type="ECO:0000256" key="1">
    <source>
        <dbReference type="ARBA" id="ARBA00003750"/>
    </source>
</evidence>
<feature type="region of interest" description="Disordered" evidence="12">
    <location>
        <begin position="104"/>
        <end position="125"/>
    </location>
</feature>
<dbReference type="GO" id="GO:0048593">
    <property type="term" value="P:camera-type eye morphogenesis"/>
    <property type="evidence" value="ECO:0007669"/>
    <property type="project" value="UniProtKB-ARBA"/>
</dbReference>
<dbReference type="PROSITE" id="PS50071">
    <property type="entry name" value="HOMEOBOX_2"/>
    <property type="match status" value="1"/>
</dbReference>
<dbReference type="GO" id="GO:0000981">
    <property type="term" value="F:DNA-binding transcription factor activity, RNA polymerase II-specific"/>
    <property type="evidence" value="ECO:0007669"/>
    <property type="project" value="InterPro"/>
</dbReference>
<name>A0AAD7RAI2_9TELE</name>
<evidence type="ECO:0000256" key="4">
    <source>
        <dbReference type="ARBA" id="ARBA00022473"/>
    </source>
</evidence>
<dbReference type="PANTHER" id="PTHR46271">
    <property type="entry name" value="HOMEOBOX PROTEIN, PUTATIVE-RELATED"/>
    <property type="match status" value="1"/>
</dbReference>
<evidence type="ECO:0000259" key="13">
    <source>
        <dbReference type="PROSITE" id="PS50071"/>
    </source>
</evidence>
<organism evidence="15 16">
    <name type="scientific">Aldrovandia affinis</name>
    <dbReference type="NCBI Taxonomy" id="143900"/>
    <lineage>
        <taxon>Eukaryota</taxon>
        <taxon>Metazoa</taxon>
        <taxon>Chordata</taxon>
        <taxon>Craniata</taxon>
        <taxon>Vertebrata</taxon>
        <taxon>Euteleostomi</taxon>
        <taxon>Actinopterygii</taxon>
        <taxon>Neopterygii</taxon>
        <taxon>Teleostei</taxon>
        <taxon>Notacanthiformes</taxon>
        <taxon>Halosauridae</taxon>
        <taxon>Aldrovandia</taxon>
    </lineage>
</organism>
<proteinExistence type="inferred from homology"/>
<comment type="subcellular location">
    <subcellularLocation>
        <location evidence="2 10 11">Nucleus</location>
    </subcellularLocation>
</comment>
<keyword evidence="7 10" id="KW-0371">Homeobox</keyword>
<feature type="domain" description="Homeobox" evidence="13">
    <location>
        <begin position="121"/>
        <end position="181"/>
    </location>
</feature>
<dbReference type="SUPFAM" id="SSF46689">
    <property type="entry name" value="Homeodomain-like"/>
    <property type="match status" value="1"/>
</dbReference>
<feature type="DNA-binding region" description="Homeobox" evidence="10">
    <location>
        <begin position="123"/>
        <end position="182"/>
    </location>
</feature>
<keyword evidence="16" id="KW-1185">Reference proteome</keyword>
<dbReference type="Proteomes" id="UP001221898">
    <property type="component" value="Unassembled WGS sequence"/>
</dbReference>
<dbReference type="Gene3D" id="1.10.10.60">
    <property type="entry name" value="Homeodomain-like"/>
    <property type="match status" value="1"/>
</dbReference>
<comment type="caution">
    <text evidence="15">The sequence shown here is derived from an EMBL/GenBank/DDBJ whole genome shotgun (WGS) entry which is preliminary data.</text>
</comment>
<feature type="compositionally biased region" description="Basic and acidic residues" evidence="12">
    <location>
        <begin position="50"/>
        <end position="60"/>
    </location>
</feature>
<feature type="region of interest" description="Disordered" evidence="12">
    <location>
        <begin position="50"/>
        <end position="79"/>
    </location>
</feature>
<evidence type="ECO:0008006" key="17">
    <source>
        <dbReference type="Google" id="ProtNLM"/>
    </source>
</evidence>
<dbReference type="SMART" id="SM00389">
    <property type="entry name" value="HOX"/>
    <property type="match status" value="1"/>
</dbReference>
<evidence type="ECO:0000256" key="10">
    <source>
        <dbReference type="PROSITE-ProRule" id="PRU00108"/>
    </source>
</evidence>
<evidence type="ECO:0000256" key="3">
    <source>
        <dbReference type="ARBA" id="ARBA00006503"/>
    </source>
</evidence>
<keyword evidence="5" id="KW-0805">Transcription regulation</keyword>
<dbReference type="AlphaFoldDB" id="A0AAD7RAI2"/>
<keyword evidence="9 10" id="KW-0539">Nucleus</keyword>
<evidence type="ECO:0000256" key="7">
    <source>
        <dbReference type="ARBA" id="ARBA00023155"/>
    </source>
</evidence>
<evidence type="ECO:0000256" key="5">
    <source>
        <dbReference type="ARBA" id="ARBA00023015"/>
    </source>
</evidence>
<feature type="domain" description="OAR" evidence="14">
    <location>
        <begin position="292"/>
        <end position="305"/>
    </location>
</feature>
<gene>
    <name evidence="15" type="ORF">AAFF_G00275630</name>
</gene>
<dbReference type="EMBL" id="JAINUG010000380">
    <property type="protein sequence ID" value="KAJ8372913.1"/>
    <property type="molecule type" value="Genomic_DNA"/>
</dbReference>
<evidence type="ECO:0000256" key="6">
    <source>
        <dbReference type="ARBA" id="ARBA00023125"/>
    </source>
</evidence>
<dbReference type="Pfam" id="PF00046">
    <property type="entry name" value="Homeodomain"/>
    <property type="match status" value="1"/>
</dbReference>
<evidence type="ECO:0000313" key="16">
    <source>
        <dbReference type="Proteomes" id="UP001221898"/>
    </source>
</evidence>
<evidence type="ECO:0000259" key="14">
    <source>
        <dbReference type="PROSITE" id="PS50803"/>
    </source>
</evidence>
<keyword evidence="6 10" id="KW-0238">DNA-binding</keyword>
<dbReference type="PROSITE" id="PS00027">
    <property type="entry name" value="HOMEOBOX_1"/>
    <property type="match status" value="1"/>
</dbReference>
<dbReference type="GO" id="GO:0000978">
    <property type="term" value="F:RNA polymerase II cis-regulatory region sequence-specific DNA binding"/>
    <property type="evidence" value="ECO:0007669"/>
    <property type="project" value="TreeGrafter"/>
</dbReference>
<evidence type="ECO:0000256" key="8">
    <source>
        <dbReference type="ARBA" id="ARBA00023163"/>
    </source>
</evidence>
<evidence type="ECO:0000256" key="11">
    <source>
        <dbReference type="RuleBase" id="RU000682"/>
    </source>
</evidence>
<keyword evidence="8" id="KW-0804">Transcription</keyword>
<evidence type="ECO:0000256" key="9">
    <source>
        <dbReference type="ARBA" id="ARBA00023242"/>
    </source>
</evidence>
<evidence type="ECO:0000256" key="12">
    <source>
        <dbReference type="SAM" id="MobiDB-lite"/>
    </source>
</evidence>
<dbReference type="InterPro" id="IPR003654">
    <property type="entry name" value="OAR_dom"/>
</dbReference>
<reference evidence="15" key="1">
    <citation type="journal article" date="2023" name="Science">
        <title>Genome structures resolve the early diversification of teleost fishes.</title>
        <authorList>
            <person name="Parey E."/>
            <person name="Louis A."/>
            <person name="Montfort J."/>
            <person name="Bouchez O."/>
            <person name="Roques C."/>
            <person name="Iampietro C."/>
            <person name="Lluch J."/>
            <person name="Castinel A."/>
            <person name="Donnadieu C."/>
            <person name="Desvignes T."/>
            <person name="Floi Bucao C."/>
            <person name="Jouanno E."/>
            <person name="Wen M."/>
            <person name="Mejri S."/>
            <person name="Dirks R."/>
            <person name="Jansen H."/>
            <person name="Henkel C."/>
            <person name="Chen W.J."/>
            <person name="Zahm M."/>
            <person name="Cabau C."/>
            <person name="Klopp C."/>
            <person name="Thompson A.W."/>
            <person name="Robinson-Rechavi M."/>
            <person name="Braasch I."/>
            <person name="Lecointre G."/>
            <person name="Bobe J."/>
            <person name="Postlethwait J.H."/>
            <person name="Berthelot C."/>
            <person name="Roest Crollius H."/>
            <person name="Guiguen Y."/>
        </authorList>
    </citation>
    <scope>NUCLEOTIDE SEQUENCE</scope>
    <source>
        <strain evidence="15">NC1722</strain>
    </source>
</reference>
<dbReference type="CDD" id="cd00086">
    <property type="entry name" value="homeodomain"/>
    <property type="match status" value="1"/>
</dbReference>
<evidence type="ECO:0000256" key="2">
    <source>
        <dbReference type="ARBA" id="ARBA00004123"/>
    </source>
</evidence>
<sequence>MHLSLDSVSMGEDGCLSPTNFHDMAKGGGAGVGGRVHSIDVILGFSKDQDPLLHPPEKPDTALSYGPLPPLGDSAEQPSYHDSALFSHKCEGDLEDLAELQKGAETEARSPDLLEEEPPRKKHRRNRTTFTTYQLHELERAFERSHYPDVYSREELAMKVNLPEVRVQVWFQNRRAKWRRQEKMDGSSMKLHDSPVLSFARPPMPANMAPMTASLPLDPWLPSPLTSATPMHGIPGFMGPAQSLQPAYPAHAYLNAPPPMPQGMQPMAPPPYQCSAPFADKYPLEEAEQRSSSIAALRMKAKEHLQCMDKTWQPM</sequence>
<accession>A0AAD7RAI2</accession>
<dbReference type="GO" id="GO:0045944">
    <property type="term" value="P:positive regulation of transcription by RNA polymerase II"/>
    <property type="evidence" value="ECO:0007669"/>
    <property type="project" value="InterPro"/>
</dbReference>
<dbReference type="InterPro" id="IPR001356">
    <property type="entry name" value="HD"/>
</dbReference>
<comment type="similarity">
    <text evidence="3">Belongs to the paired homeobox family. Bicoid subfamily.</text>
</comment>
<keyword evidence="4" id="KW-0217">Developmental protein</keyword>
<dbReference type="PROSITE" id="PS50803">
    <property type="entry name" value="OAR"/>
    <property type="match status" value="1"/>
</dbReference>
<dbReference type="InterPro" id="IPR009057">
    <property type="entry name" value="Homeodomain-like_sf"/>
</dbReference>
<dbReference type="InterPro" id="IPR043562">
    <property type="entry name" value="RAX/RAX2"/>
</dbReference>